<dbReference type="STRING" id="301148.B4135_0622"/>
<dbReference type="Proteomes" id="UP000075683">
    <property type="component" value="Unassembled WGS sequence"/>
</dbReference>
<sequence length="37" mass="4560">MDRVFCSTIFIRKFKINISFFERQNLRWVILLPGSHF</sequence>
<gene>
    <name evidence="1" type="ORF">B4135_0622</name>
</gene>
<protein>
    <submittedName>
        <fullName evidence="1">Uncharacterized protein</fullName>
    </submittedName>
</protein>
<dbReference type="EMBL" id="LQYT01000002">
    <property type="protein sequence ID" value="KYD23093.1"/>
    <property type="molecule type" value="Genomic_DNA"/>
</dbReference>
<organism evidence="1 2">
    <name type="scientific">Caldibacillus debilis</name>
    <dbReference type="NCBI Taxonomy" id="301148"/>
    <lineage>
        <taxon>Bacteria</taxon>
        <taxon>Bacillati</taxon>
        <taxon>Bacillota</taxon>
        <taxon>Bacilli</taxon>
        <taxon>Bacillales</taxon>
        <taxon>Bacillaceae</taxon>
        <taxon>Caldibacillus</taxon>
    </lineage>
</organism>
<dbReference type="AlphaFoldDB" id="A0A150MF56"/>
<proteinExistence type="predicted"/>
<evidence type="ECO:0000313" key="1">
    <source>
        <dbReference type="EMBL" id="KYD23093.1"/>
    </source>
</evidence>
<reference evidence="1 2" key="1">
    <citation type="submission" date="2016-01" db="EMBL/GenBank/DDBJ databases">
        <title>Draft Genome Sequences of Seven Thermophilic Sporeformers Isolated from Foods.</title>
        <authorList>
            <person name="Berendsen E.M."/>
            <person name="Wells-Bennik M.H."/>
            <person name="Krawcyk A.O."/>
            <person name="De Jong A."/>
            <person name="Holsappel S."/>
            <person name="Eijlander R.T."/>
            <person name="Kuipers O.P."/>
        </authorList>
    </citation>
    <scope>NUCLEOTIDE SEQUENCE [LARGE SCALE GENOMIC DNA]</scope>
    <source>
        <strain evidence="1 2">B4135</strain>
    </source>
</reference>
<accession>A0A150MF56</accession>
<name>A0A150MF56_9BACI</name>
<evidence type="ECO:0000313" key="2">
    <source>
        <dbReference type="Proteomes" id="UP000075683"/>
    </source>
</evidence>
<comment type="caution">
    <text evidence="1">The sequence shown here is derived from an EMBL/GenBank/DDBJ whole genome shotgun (WGS) entry which is preliminary data.</text>
</comment>